<protein>
    <submittedName>
        <fullName evidence="4">GNAT family N-acetyltransferase</fullName>
    </submittedName>
</protein>
<dbReference type="GO" id="GO:0016747">
    <property type="term" value="F:acyltransferase activity, transferring groups other than amino-acyl groups"/>
    <property type="evidence" value="ECO:0007669"/>
    <property type="project" value="InterPro"/>
</dbReference>
<dbReference type="InterPro" id="IPR000182">
    <property type="entry name" value="GNAT_dom"/>
</dbReference>
<dbReference type="PANTHER" id="PTHR43420">
    <property type="entry name" value="ACETYLTRANSFERASE"/>
    <property type="match status" value="1"/>
</dbReference>
<dbReference type="InterPro" id="IPR016181">
    <property type="entry name" value="Acyl_CoA_acyltransferase"/>
</dbReference>
<dbReference type="AlphaFoldDB" id="A0A6B3LTG4"/>
<dbReference type="PANTHER" id="PTHR43420:SF44">
    <property type="entry name" value="ACETYLTRANSFERASE YPEA"/>
    <property type="match status" value="1"/>
</dbReference>
<sequence>MKDSPYTISFLRAQDMPEVHQTFLKAFADYFVPIQLTEEQFYTKLKRESIEPTFCVGAYEGANLVGFILTGIGNYNQKPTGYNAGTGVVPEHRGHGLTKKMYDHLLIKLKQSGMEQCLLEVIQENTPALKSYEAIGLKITRSLDCFRAKKDDLLLNVSLPENIKIAQVSKPDWVNYSHFCDVAPTWQNTSGAIVRSPDEKVVLEARDAGDELVGYAAFFPKTGAIAQFAVVPAFRGEGIGKALLKEVKNLTIAPALMLLNVDTEAVAFISFLKRRNFTRFLGQFEMIMALE</sequence>
<dbReference type="Proteomes" id="UP000474777">
    <property type="component" value="Unassembled WGS sequence"/>
</dbReference>
<keyword evidence="1 4" id="KW-0808">Transferase</keyword>
<dbReference type="CDD" id="cd04301">
    <property type="entry name" value="NAT_SF"/>
    <property type="match status" value="2"/>
</dbReference>
<organism evidence="4 5">
    <name type="scientific">Pontibacter burrus</name>
    <dbReference type="NCBI Taxonomy" id="2704466"/>
    <lineage>
        <taxon>Bacteria</taxon>
        <taxon>Pseudomonadati</taxon>
        <taxon>Bacteroidota</taxon>
        <taxon>Cytophagia</taxon>
        <taxon>Cytophagales</taxon>
        <taxon>Hymenobacteraceae</taxon>
        <taxon>Pontibacter</taxon>
    </lineage>
</organism>
<feature type="domain" description="N-acetyltransferase" evidence="3">
    <location>
        <begin position="163"/>
        <end position="291"/>
    </location>
</feature>
<evidence type="ECO:0000256" key="1">
    <source>
        <dbReference type="ARBA" id="ARBA00022679"/>
    </source>
</evidence>
<comment type="caution">
    <text evidence="4">The sequence shown here is derived from an EMBL/GenBank/DDBJ whole genome shotgun (WGS) entry which is preliminary data.</text>
</comment>
<evidence type="ECO:0000259" key="3">
    <source>
        <dbReference type="PROSITE" id="PS51186"/>
    </source>
</evidence>
<evidence type="ECO:0000313" key="4">
    <source>
        <dbReference type="EMBL" id="NEM96857.1"/>
    </source>
</evidence>
<gene>
    <name evidence="4" type="ORF">GXP69_04050</name>
</gene>
<accession>A0A6B3LTG4</accession>
<evidence type="ECO:0000256" key="2">
    <source>
        <dbReference type="ARBA" id="ARBA00023315"/>
    </source>
</evidence>
<reference evidence="4 5" key="1">
    <citation type="submission" date="2020-02" db="EMBL/GenBank/DDBJ databases">
        <authorList>
            <person name="Kim M.K."/>
        </authorList>
    </citation>
    <scope>NUCLEOTIDE SEQUENCE [LARGE SCALE GENOMIC DNA]</scope>
    <source>
        <strain evidence="4 5">BT327</strain>
    </source>
</reference>
<dbReference type="Pfam" id="PF00583">
    <property type="entry name" value="Acetyltransf_1"/>
    <property type="match status" value="2"/>
</dbReference>
<dbReference type="Gene3D" id="3.40.630.30">
    <property type="match status" value="2"/>
</dbReference>
<dbReference type="SUPFAM" id="SSF55729">
    <property type="entry name" value="Acyl-CoA N-acyltransferases (Nat)"/>
    <property type="match status" value="2"/>
</dbReference>
<dbReference type="RefSeq" id="WP_163912618.1">
    <property type="nucleotide sequence ID" value="NZ_JAAGWD010000001.1"/>
</dbReference>
<dbReference type="EMBL" id="JAAGWD010000001">
    <property type="protein sequence ID" value="NEM96857.1"/>
    <property type="molecule type" value="Genomic_DNA"/>
</dbReference>
<keyword evidence="2" id="KW-0012">Acyltransferase</keyword>
<feature type="domain" description="N-acetyltransferase" evidence="3">
    <location>
        <begin position="6"/>
        <end position="160"/>
    </location>
</feature>
<dbReference type="InterPro" id="IPR050680">
    <property type="entry name" value="YpeA/RimI_acetyltransf"/>
</dbReference>
<dbReference type="PROSITE" id="PS51186">
    <property type="entry name" value="GNAT"/>
    <property type="match status" value="2"/>
</dbReference>
<evidence type="ECO:0000313" key="5">
    <source>
        <dbReference type="Proteomes" id="UP000474777"/>
    </source>
</evidence>
<keyword evidence="5" id="KW-1185">Reference proteome</keyword>
<proteinExistence type="predicted"/>
<name>A0A6B3LTG4_9BACT</name>